<name>A0A8S9MHU3_BRACR</name>
<evidence type="ECO:0000313" key="2">
    <source>
        <dbReference type="EMBL" id="KAF2617798.1"/>
    </source>
</evidence>
<dbReference type="Proteomes" id="UP000712281">
    <property type="component" value="Unassembled WGS sequence"/>
</dbReference>
<dbReference type="AlphaFoldDB" id="A0A8S9MHU3"/>
<dbReference type="GO" id="GO:0003700">
    <property type="term" value="F:DNA-binding transcription factor activity"/>
    <property type="evidence" value="ECO:0007669"/>
    <property type="project" value="InterPro"/>
</dbReference>
<evidence type="ECO:0000256" key="1">
    <source>
        <dbReference type="SAM" id="MobiDB-lite"/>
    </source>
</evidence>
<comment type="caution">
    <text evidence="2">The sequence shown here is derived from an EMBL/GenBank/DDBJ whole genome shotgun (WGS) entry which is preliminary data.</text>
</comment>
<dbReference type="InterPro" id="IPR036955">
    <property type="entry name" value="AP2/ERF_dom_sf"/>
</dbReference>
<gene>
    <name evidence="2" type="ORF">F2Q68_00041542</name>
</gene>
<dbReference type="EMBL" id="QGKW02000007">
    <property type="protein sequence ID" value="KAF2617798.1"/>
    <property type="molecule type" value="Genomic_DNA"/>
</dbReference>
<feature type="compositionally biased region" description="Low complexity" evidence="1">
    <location>
        <begin position="32"/>
        <end position="41"/>
    </location>
</feature>
<sequence>MLDLSLGMFSNYGEDQDRKVPFVSTAGDEESNISSSSSKDSVAGKDFITFGILKRDDDVVPPPPPSRETEFAADDGHWLRLSSLQRNKQQVAKKSRRGPRSRSSQYRGVTFYRRTGRWESHIWDCGKQVYLGKYILISNPF</sequence>
<dbReference type="PANTHER" id="PTHR32467">
    <property type="entry name" value="AP2-LIKE ETHYLENE-RESPONSIVE TRANSCRIPTION FACTOR"/>
    <property type="match status" value="1"/>
</dbReference>
<accession>A0A8S9MHU3</accession>
<feature type="region of interest" description="Disordered" evidence="1">
    <location>
        <begin position="86"/>
        <end position="106"/>
    </location>
</feature>
<dbReference type="Gene3D" id="3.30.730.10">
    <property type="entry name" value="AP2/ERF domain"/>
    <property type="match status" value="1"/>
</dbReference>
<organism evidence="2 3">
    <name type="scientific">Brassica cretica</name>
    <name type="common">Mustard</name>
    <dbReference type="NCBI Taxonomy" id="69181"/>
    <lineage>
        <taxon>Eukaryota</taxon>
        <taxon>Viridiplantae</taxon>
        <taxon>Streptophyta</taxon>
        <taxon>Embryophyta</taxon>
        <taxon>Tracheophyta</taxon>
        <taxon>Spermatophyta</taxon>
        <taxon>Magnoliopsida</taxon>
        <taxon>eudicotyledons</taxon>
        <taxon>Gunneridae</taxon>
        <taxon>Pentapetalae</taxon>
        <taxon>rosids</taxon>
        <taxon>malvids</taxon>
        <taxon>Brassicales</taxon>
        <taxon>Brassicaceae</taxon>
        <taxon>Brassiceae</taxon>
        <taxon>Brassica</taxon>
    </lineage>
</organism>
<proteinExistence type="predicted"/>
<feature type="region of interest" description="Disordered" evidence="1">
    <location>
        <begin position="1"/>
        <end position="41"/>
    </location>
</feature>
<reference evidence="2" key="1">
    <citation type="submission" date="2019-12" db="EMBL/GenBank/DDBJ databases">
        <title>Genome sequencing and annotation of Brassica cretica.</title>
        <authorList>
            <person name="Studholme D.J."/>
            <person name="Sarris P.F."/>
        </authorList>
    </citation>
    <scope>NUCLEOTIDE SEQUENCE</scope>
    <source>
        <strain evidence="2">PFS-001/15</strain>
        <tissue evidence="2">Leaf</tissue>
    </source>
</reference>
<protein>
    <recommendedName>
        <fullName evidence="4">AP2/ERF domain-containing protein</fullName>
    </recommendedName>
</protein>
<evidence type="ECO:0000313" key="3">
    <source>
        <dbReference type="Proteomes" id="UP000712281"/>
    </source>
</evidence>
<dbReference type="PANTHER" id="PTHR32467:SF118">
    <property type="entry name" value="ETHYLENE-RESPONSIVE TRANSCRIPTION FACTOR RAP2-7"/>
    <property type="match status" value="1"/>
</dbReference>
<evidence type="ECO:0008006" key="4">
    <source>
        <dbReference type="Google" id="ProtNLM"/>
    </source>
</evidence>
<feature type="compositionally biased region" description="Basic residues" evidence="1">
    <location>
        <begin position="91"/>
        <end position="100"/>
    </location>
</feature>